<keyword evidence="3" id="KW-1185">Reference proteome</keyword>
<reference evidence="1" key="1">
    <citation type="submission" date="2022-10" db="EMBL/GenBank/DDBJ databases">
        <authorList>
            <person name="Chen Y."/>
            <person name="Dougan E. K."/>
            <person name="Chan C."/>
            <person name="Rhodes N."/>
            <person name="Thang M."/>
        </authorList>
    </citation>
    <scope>NUCLEOTIDE SEQUENCE</scope>
</reference>
<dbReference type="OrthoDB" id="411350at2759"/>
<gene>
    <name evidence="1" type="ORF">C1SCF055_LOCUS31236</name>
</gene>
<dbReference type="EMBL" id="CAMXCT030003646">
    <property type="protein sequence ID" value="CAL4792833.1"/>
    <property type="molecule type" value="Genomic_DNA"/>
</dbReference>
<evidence type="ECO:0000313" key="3">
    <source>
        <dbReference type="Proteomes" id="UP001152797"/>
    </source>
</evidence>
<evidence type="ECO:0000313" key="1">
    <source>
        <dbReference type="EMBL" id="CAI4005521.1"/>
    </source>
</evidence>
<dbReference type="SUPFAM" id="SSF50985">
    <property type="entry name" value="RCC1/BLIP-II"/>
    <property type="match status" value="1"/>
</dbReference>
<dbReference type="EMBL" id="CAMXCT020003646">
    <property type="protein sequence ID" value="CAL1158896.1"/>
    <property type="molecule type" value="Genomic_DNA"/>
</dbReference>
<organism evidence="1">
    <name type="scientific">Cladocopium goreaui</name>
    <dbReference type="NCBI Taxonomy" id="2562237"/>
    <lineage>
        <taxon>Eukaryota</taxon>
        <taxon>Sar</taxon>
        <taxon>Alveolata</taxon>
        <taxon>Dinophyceae</taxon>
        <taxon>Suessiales</taxon>
        <taxon>Symbiodiniaceae</taxon>
        <taxon>Cladocopium</taxon>
    </lineage>
</organism>
<dbReference type="EMBL" id="CAMXCT010003646">
    <property type="protein sequence ID" value="CAI4005521.1"/>
    <property type="molecule type" value="Genomic_DNA"/>
</dbReference>
<protein>
    <submittedName>
        <fullName evidence="2">PKHD-type hydroxylase</fullName>
    </submittedName>
</protein>
<reference evidence="2 3" key="2">
    <citation type="submission" date="2024-05" db="EMBL/GenBank/DDBJ databases">
        <authorList>
            <person name="Chen Y."/>
            <person name="Shah S."/>
            <person name="Dougan E. K."/>
            <person name="Thang M."/>
            <person name="Chan C."/>
        </authorList>
    </citation>
    <scope>NUCLEOTIDE SEQUENCE [LARGE SCALE GENOMIC DNA]</scope>
</reference>
<dbReference type="AlphaFoldDB" id="A0A9P1D9Q6"/>
<accession>A0A9P1D9Q6</accession>
<dbReference type="Proteomes" id="UP001152797">
    <property type="component" value="Unassembled WGS sequence"/>
</dbReference>
<dbReference type="InterPro" id="IPR009091">
    <property type="entry name" value="RCC1/BLIP-II"/>
</dbReference>
<proteinExistence type="predicted"/>
<comment type="caution">
    <text evidence="1">The sequence shown here is derived from an EMBL/GenBank/DDBJ whole genome shotgun (WGS) entry which is preliminary data.</text>
</comment>
<dbReference type="Gene3D" id="2.130.10.30">
    <property type="entry name" value="Regulator of chromosome condensation 1/beta-lactamase-inhibitor protein II"/>
    <property type="match status" value="1"/>
</dbReference>
<name>A0A9P1D9Q6_9DINO</name>
<sequence length="500" mass="54282">MYSMYSGIGIRHEKSTAHAKAGGKMYCSLGCGCLYFDWELLNLLNERLSIAQVWLVDPAFRGTSDSAEARALTAFGRWFSGAFDIYCFASAKKLTKWAAAFHRGRAHVVMQCDSVQTFPILKDRDFCDAVLEDNAINLQIFSQRLQRRRPGPGRRRGPMPVAAVRSLRRFTGEEETFETLQSDYWQNGTLLGRGCQISCPSPKICKTAGFPSWSSDIDEKDRSGWHVFPGAALNVCGKDTVRSVKAKAQKALQREGETDSKRKFCWGETCENSVLYALVGRLRWEHGLSRYLAMVLLWLGAHLSPEVTRVRPCHRSDGPDGTGSNIFSTRGAFAAVDEGGAVVTWGHGACGGDSSAVTAQLQEGVTQVYANDSAFAALRRDRSVVAWGAPNAGGSAEEELTGVIKVFSTDAAFAVLRAAGEVFCWGDALYGGCCGDVKAQLQGVCDVSSSGSAFSALRDDGSVVSGTWSLCDVWLFEVSSLVQSDHPARSCKINTQTTCG</sequence>
<evidence type="ECO:0000313" key="2">
    <source>
        <dbReference type="EMBL" id="CAL4792833.1"/>
    </source>
</evidence>